<evidence type="ECO:0000313" key="15">
    <source>
        <dbReference type="EMBL" id="PKU36199.1"/>
    </source>
</evidence>
<evidence type="ECO:0000256" key="11">
    <source>
        <dbReference type="ARBA" id="ARBA00047899"/>
    </source>
</evidence>
<dbReference type="InterPro" id="IPR032675">
    <property type="entry name" value="LRR_dom_sf"/>
</dbReference>
<evidence type="ECO:0000256" key="6">
    <source>
        <dbReference type="ARBA" id="ARBA00022737"/>
    </source>
</evidence>
<evidence type="ECO:0000256" key="13">
    <source>
        <dbReference type="SAM" id="MobiDB-lite"/>
    </source>
</evidence>
<dbReference type="InterPro" id="IPR020859">
    <property type="entry name" value="ROC"/>
</dbReference>
<dbReference type="Pfam" id="PF08477">
    <property type="entry name" value="Roc"/>
    <property type="match status" value="1"/>
</dbReference>
<dbReference type="SMART" id="SM00248">
    <property type="entry name" value="ANK"/>
    <property type="match status" value="4"/>
</dbReference>
<dbReference type="InterPro" id="IPR050216">
    <property type="entry name" value="LRR_domain-containing"/>
</dbReference>
<dbReference type="PROSITE" id="PS51424">
    <property type="entry name" value="ROC"/>
    <property type="match status" value="1"/>
</dbReference>
<evidence type="ECO:0000256" key="12">
    <source>
        <dbReference type="ARBA" id="ARBA00048679"/>
    </source>
</evidence>
<dbReference type="InterPro" id="IPR032171">
    <property type="entry name" value="COR-A"/>
</dbReference>
<proteinExistence type="predicted"/>
<dbReference type="Gene3D" id="3.40.50.300">
    <property type="entry name" value="P-loop containing nucleotide triphosphate hydrolases"/>
    <property type="match status" value="1"/>
</dbReference>
<dbReference type="FunFam" id="3.40.50.300:FF:000698">
    <property type="entry name" value="Leucine-rich repeat serine/threonine-protein kinase 1"/>
    <property type="match status" value="1"/>
</dbReference>
<dbReference type="Pfam" id="PF25497">
    <property type="entry name" value="COR-B"/>
    <property type="match status" value="1"/>
</dbReference>
<comment type="catalytic activity">
    <reaction evidence="11">
        <text>L-threonyl-[protein] + ATP = O-phospho-L-threonyl-[protein] + ADP + H(+)</text>
        <dbReference type="Rhea" id="RHEA:46608"/>
        <dbReference type="Rhea" id="RHEA-COMP:11060"/>
        <dbReference type="Rhea" id="RHEA-COMP:11605"/>
        <dbReference type="ChEBI" id="CHEBI:15378"/>
        <dbReference type="ChEBI" id="CHEBI:30013"/>
        <dbReference type="ChEBI" id="CHEBI:30616"/>
        <dbReference type="ChEBI" id="CHEBI:61977"/>
        <dbReference type="ChEBI" id="CHEBI:456216"/>
        <dbReference type="EC" id="2.7.11.1"/>
    </reaction>
</comment>
<dbReference type="Gene3D" id="3.80.10.10">
    <property type="entry name" value="Ribonuclease Inhibitor"/>
    <property type="match status" value="2"/>
</dbReference>
<dbReference type="Pfam" id="PF13855">
    <property type="entry name" value="LRR_8"/>
    <property type="match status" value="1"/>
</dbReference>
<keyword evidence="8" id="KW-0418">Kinase</keyword>
<dbReference type="Pfam" id="PF16095">
    <property type="entry name" value="COR-A"/>
    <property type="match status" value="1"/>
</dbReference>
<keyword evidence="3" id="KW-0723">Serine/threonine-protein kinase</keyword>
<sequence>MGGATCCCGQDLHRAVGNLEQILSFFGSPSPVGELRELLSHKDKPLAVSPKGTVDMGGKQSTVGEVSIIQTPVTESIQDAYKAGDTSKAQELIKLSCEETALQVEKCQLLGIAAAYGDLQAVRYLLKEALVVLPTEPNDDNAAVVAAYFGHKDVVKELLDSLHGPSTCQQLLNWMLAIACQQGHLDVVKLLIRAYSADPESCAVRKNEFPVLIRLPLYAAIKAGNEDVAVFLLRNGAFFCSYILMDSPESSKHLLRKYFIETSPLPGSAPAKTKCCKASRNSLEFLPDALTVFWKNHLREVDFSENSLKEVPPGLFQLEALVSLKLLGNQLVTLPSQDKWNCKQLKSLDLSKNQLGKSDEGFKTKRIPFFTTKNRVRCGPEAGPFLEFPAFLSDSLEVLYLNDNQLDSVPQSVCLLKGLTELYLGNNPGIRELPPELGQLANLWQLDIEELNISNVPAEIRKEGPKTVLAYLRAQLRKAEKCKLMKMIIIGPPRQGKSTLIEILQTGKVPQMMHSDATIRTTKWELPKPVGHKAKVDSVEFNVWDIGGPASMSTVNQCFFTDKALYIVVWNLALGEEAVANLQFWLLNIEAKAPNSVVLVVGTHLDLIETKFRVERIATLRAYVLALCRSPSGSRATGFPDITFKHLHELSCKTLEGLDGLRQLIFHVTCNMKDVGSSICSQKLAGRLIPRSYLSLQEAVLAEQHRRSQNDDVQYLTDRQIELMIEQTPGNDIKDYEDLQTAINFLIETGTLLHFPDTSHGLRNLYFLDPVWLSECLQRIFNIKSSKSVAKNGVIRAEDLRMLLVGTGFTEQTEEQYFQFLAKFEIALPVANNSYLLPHLLPTKPALDIHGLCHQTTNTVQRVFKMSFVPVGFWQRFIARMLISLAEMDLQLFENKKNTKTRNKKVTIYSFTGTQRNRCSTFRVKRTHTVYWQEGLFVTFDGGYLSVESSDVNWKKKKSGGIKIICQSDVRDFSAMAFITDHVNSLIDQWFPGQEYTVVFWDGKEDTRNYTVVNPEKGVIEVERMSCPGMKLCCQLKFQNALWAATEDQKISVYGLQGMCPLKTPQKGLDTPATVSCFLVMPVVRKRCDELEESENRRAMAFSPAPVRGMGQYPSQQWRRALHQSLMLAIAPAANTSNSYVVLAGLSDGLVAVFSVSQGIPGDSCSYLCSHTANRSKFNISDDDPRQNPYPVKAMEITNSGAEVWYSNGPGILIIDCATMEISRRLEPFSPPSVITSIACNSECHGEEVVWCLDDKSNFLVMYHVSTYQLCARYFCGDCSPLRDMFTIQQPSAAIPATAPINHKAMENNLLADMSIIYSPEVGTQILNHQDSLTDYCSVSSYSSSPPNRITRCPSSLPSSPTSSSSAQLSADFEESDKFPELKPSLDHDAMPAGDNTQHLQAVKILPVKDLIWIPRRGGDIIVIGLEKESGTQRGRVIAVLKAGELAPYGTLVDAALIAKDTVVCCFQNENTEWCLAVWRGWSARDFDVFYQAYEELGRLETCMRKRR</sequence>
<evidence type="ECO:0000256" key="7">
    <source>
        <dbReference type="ARBA" id="ARBA00022741"/>
    </source>
</evidence>
<dbReference type="InterPro" id="IPR036770">
    <property type="entry name" value="Ankyrin_rpt-contain_sf"/>
</dbReference>
<dbReference type="GO" id="GO:0009966">
    <property type="term" value="P:regulation of signal transduction"/>
    <property type="evidence" value="ECO:0007669"/>
    <property type="project" value="UniProtKB-ARBA"/>
</dbReference>
<evidence type="ECO:0000256" key="4">
    <source>
        <dbReference type="ARBA" id="ARBA00022614"/>
    </source>
</evidence>
<dbReference type="FunFam" id="3.30.70.1390:FF:000002">
    <property type="entry name" value="Leucine-rich repeat serine/threonine-protein kinase 1"/>
    <property type="match status" value="1"/>
</dbReference>
<evidence type="ECO:0000313" key="16">
    <source>
        <dbReference type="Proteomes" id="UP000233556"/>
    </source>
</evidence>
<keyword evidence="6" id="KW-0677">Repeat</keyword>
<reference evidence="16" key="1">
    <citation type="submission" date="2017-11" db="EMBL/GenBank/DDBJ databases">
        <authorList>
            <person name="Lima N.C."/>
            <person name="Parody-Merino A.M."/>
            <person name="Battley P.F."/>
            <person name="Fidler A.E."/>
            <person name="Prosdocimi F."/>
        </authorList>
    </citation>
    <scope>NUCLEOTIDE SEQUENCE [LARGE SCALE GENOMIC DNA]</scope>
</reference>
<comment type="catalytic activity">
    <reaction evidence="12">
        <text>L-seryl-[protein] + ATP = O-phospho-L-seryl-[protein] + ADP + H(+)</text>
        <dbReference type="Rhea" id="RHEA:17989"/>
        <dbReference type="Rhea" id="RHEA-COMP:9863"/>
        <dbReference type="Rhea" id="RHEA-COMP:11604"/>
        <dbReference type="ChEBI" id="CHEBI:15378"/>
        <dbReference type="ChEBI" id="CHEBI:29999"/>
        <dbReference type="ChEBI" id="CHEBI:30616"/>
        <dbReference type="ChEBI" id="CHEBI:83421"/>
        <dbReference type="ChEBI" id="CHEBI:456216"/>
        <dbReference type="EC" id="2.7.11.1"/>
    </reaction>
</comment>
<name>A0A2I0TQW0_LIMLA</name>
<dbReference type="InterPro" id="IPR002110">
    <property type="entry name" value="Ankyrin_rpt"/>
</dbReference>
<feature type="domain" description="Roc" evidence="14">
    <location>
        <begin position="478"/>
        <end position="672"/>
    </location>
</feature>
<dbReference type="EC" id="2.7.11.1" evidence="2"/>
<keyword evidence="4" id="KW-0433">Leucine-rich repeat</keyword>
<evidence type="ECO:0000256" key="3">
    <source>
        <dbReference type="ARBA" id="ARBA00022527"/>
    </source>
</evidence>
<dbReference type="SUPFAM" id="SSF52058">
    <property type="entry name" value="L domain-like"/>
    <property type="match status" value="1"/>
</dbReference>
<dbReference type="OrthoDB" id="1866797at2759"/>
<protein>
    <recommendedName>
        <fullName evidence="2">non-specific serine/threonine protein kinase</fullName>
        <ecNumber evidence="2">2.7.11.1</ecNumber>
    </recommendedName>
</protein>
<dbReference type="SMART" id="SM00369">
    <property type="entry name" value="LRR_TYP"/>
    <property type="match status" value="3"/>
</dbReference>
<dbReference type="EMBL" id="KZ507801">
    <property type="protein sequence ID" value="PKU36199.1"/>
    <property type="molecule type" value="Genomic_DNA"/>
</dbReference>
<dbReference type="InterPro" id="IPR027417">
    <property type="entry name" value="P-loop_NTPase"/>
</dbReference>
<keyword evidence="10" id="KW-0342">GTP-binding</keyword>
<dbReference type="FunFam" id="3.80.10.10:FF:000091">
    <property type="entry name" value="leucine-rich repeat serine/threonine-protein kinase 1"/>
    <property type="match status" value="1"/>
</dbReference>
<comment type="cofactor">
    <cofactor evidence="1">
        <name>Mg(2+)</name>
        <dbReference type="ChEBI" id="CHEBI:18420"/>
    </cofactor>
</comment>
<accession>A0A2I0TQW0</accession>
<reference evidence="16" key="2">
    <citation type="submission" date="2017-12" db="EMBL/GenBank/DDBJ databases">
        <title>Genome sequence of the Bar-tailed Godwit (Limosa lapponica baueri).</title>
        <authorList>
            <person name="Lima N.C.B."/>
            <person name="Parody-Merino A.M."/>
            <person name="Battley P.F."/>
            <person name="Fidler A.E."/>
            <person name="Prosdocimi F."/>
        </authorList>
    </citation>
    <scope>NUCLEOTIDE SEQUENCE [LARGE SCALE GENOMIC DNA]</scope>
</reference>
<gene>
    <name evidence="15" type="ORF">llap_13497</name>
</gene>
<dbReference type="GO" id="GO:0005524">
    <property type="term" value="F:ATP binding"/>
    <property type="evidence" value="ECO:0007669"/>
    <property type="project" value="UniProtKB-KW"/>
</dbReference>
<dbReference type="PROSITE" id="PS51450">
    <property type="entry name" value="LRR"/>
    <property type="match status" value="1"/>
</dbReference>
<dbReference type="PANTHER" id="PTHR48051:SF1">
    <property type="entry name" value="RAS SUPPRESSOR PROTEIN 1"/>
    <property type="match status" value="1"/>
</dbReference>
<evidence type="ECO:0000256" key="1">
    <source>
        <dbReference type="ARBA" id="ARBA00001946"/>
    </source>
</evidence>
<dbReference type="Proteomes" id="UP000233556">
    <property type="component" value="Unassembled WGS sequence"/>
</dbReference>
<dbReference type="Gene3D" id="1.25.40.20">
    <property type="entry name" value="Ankyrin repeat-containing domain"/>
    <property type="match status" value="1"/>
</dbReference>
<dbReference type="InterPro" id="IPR001611">
    <property type="entry name" value="Leu-rich_rpt"/>
</dbReference>
<dbReference type="Pfam" id="PF00023">
    <property type="entry name" value="Ank"/>
    <property type="match status" value="1"/>
</dbReference>
<dbReference type="InterPro" id="IPR003591">
    <property type="entry name" value="Leu-rich_rpt_typical-subtyp"/>
</dbReference>
<dbReference type="SUPFAM" id="SSF48403">
    <property type="entry name" value="Ankyrin repeat"/>
    <property type="match status" value="1"/>
</dbReference>
<dbReference type="SUPFAM" id="SSF52540">
    <property type="entry name" value="P-loop containing nucleoside triphosphate hydrolases"/>
    <property type="match status" value="1"/>
</dbReference>
<dbReference type="GO" id="GO:0004674">
    <property type="term" value="F:protein serine/threonine kinase activity"/>
    <property type="evidence" value="ECO:0007669"/>
    <property type="project" value="UniProtKB-KW"/>
</dbReference>
<evidence type="ECO:0000259" key="14">
    <source>
        <dbReference type="PROSITE" id="PS51424"/>
    </source>
</evidence>
<dbReference type="Gene3D" id="3.30.70.1390">
    <property type="entry name" value="ROC domain from the Parkinson's disease-associated leucine-rich repeat kinase 2"/>
    <property type="match status" value="1"/>
</dbReference>
<evidence type="ECO:0000256" key="8">
    <source>
        <dbReference type="ARBA" id="ARBA00022777"/>
    </source>
</evidence>
<keyword evidence="5" id="KW-0808">Transferase</keyword>
<dbReference type="GO" id="GO:0005737">
    <property type="term" value="C:cytoplasm"/>
    <property type="evidence" value="ECO:0007669"/>
    <property type="project" value="TreeGrafter"/>
</dbReference>
<organism evidence="15 16">
    <name type="scientific">Limosa lapponica baueri</name>
    <dbReference type="NCBI Taxonomy" id="1758121"/>
    <lineage>
        <taxon>Eukaryota</taxon>
        <taxon>Metazoa</taxon>
        <taxon>Chordata</taxon>
        <taxon>Craniata</taxon>
        <taxon>Vertebrata</taxon>
        <taxon>Euteleostomi</taxon>
        <taxon>Archelosauria</taxon>
        <taxon>Archosauria</taxon>
        <taxon>Dinosauria</taxon>
        <taxon>Saurischia</taxon>
        <taxon>Theropoda</taxon>
        <taxon>Coelurosauria</taxon>
        <taxon>Aves</taxon>
        <taxon>Neognathae</taxon>
        <taxon>Neoaves</taxon>
        <taxon>Charadriiformes</taxon>
        <taxon>Scolopacidae</taxon>
        <taxon>Limosa</taxon>
    </lineage>
</organism>
<keyword evidence="16" id="KW-1185">Reference proteome</keyword>
<dbReference type="FunFam" id="1.25.40.20:FF:000138">
    <property type="entry name" value="leucine-rich repeat serine/threonine-protein kinase 1"/>
    <property type="match status" value="1"/>
</dbReference>
<dbReference type="PANTHER" id="PTHR48051">
    <property type="match status" value="1"/>
</dbReference>
<feature type="region of interest" description="Disordered" evidence="13">
    <location>
        <begin position="1343"/>
        <end position="1374"/>
    </location>
</feature>
<evidence type="ECO:0000256" key="9">
    <source>
        <dbReference type="ARBA" id="ARBA00022840"/>
    </source>
</evidence>
<dbReference type="SUPFAM" id="SSF69322">
    <property type="entry name" value="Tricorn protease domain 2"/>
    <property type="match status" value="1"/>
</dbReference>
<dbReference type="InterPro" id="IPR057263">
    <property type="entry name" value="COR-B"/>
</dbReference>
<evidence type="ECO:0000256" key="10">
    <source>
        <dbReference type="ARBA" id="ARBA00023134"/>
    </source>
</evidence>
<keyword evidence="9" id="KW-0067">ATP-binding</keyword>
<evidence type="ECO:0000256" key="5">
    <source>
        <dbReference type="ARBA" id="ARBA00022679"/>
    </source>
</evidence>
<evidence type="ECO:0000256" key="2">
    <source>
        <dbReference type="ARBA" id="ARBA00012513"/>
    </source>
</evidence>
<keyword evidence="7" id="KW-0547">Nucleotide-binding</keyword>
<feature type="compositionally biased region" description="Low complexity" evidence="13">
    <location>
        <begin position="1354"/>
        <end position="1366"/>
    </location>
</feature>